<name>A0A8E2JS03_9PEZI</name>
<dbReference type="InterPro" id="IPR050365">
    <property type="entry name" value="TIM50"/>
</dbReference>
<proteinExistence type="inferred from homology"/>
<evidence type="ECO:0000256" key="12">
    <source>
        <dbReference type="ARBA" id="ARBA00023136"/>
    </source>
</evidence>
<comment type="subcellular location">
    <subcellularLocation>
        <location evidence="1 14">Mitochondrion inner membrane</location>
        <topology evidence="1 14">Single-pass membrane protein</topology>
    </subcellularLocation>
</comment>
<feature type="region of interest" description="Disordered" evidence="15">
    <location>
        <begin position="1"/>
        <end position="218"/>
    </location>
</feature>
<dbReference type="CDD" id="cd07521">
    <property type="entry name" value="HAD_FCP1-like"/>
    <property type="match status" value="1"/>
</dbReference>
<comment type="similarity">
    <text evidence="2 14">Belongs to the TIM50 family.</text>
</comment>
<dbReference type="InterPro" id="IPR023214">
    <property type="entry name" value="HAD_sf"/>
</dbReference>
<dbReference type="Pfam" id="PF03031">
    <property type="entry name" value="NIF"/>
    <property type="match status" value="1"/>
</dbReference>
<evidence type="ECO:0000256" key="4">
    <source>
        <dbReference type="ARBA" id="ARBA00022448"/>
    </source>
</evidence>
<evidence type="ECO:0000259" key="16">
    <source>
        <dbReference type="PROSITE" id="PS50969"/>
    </source>
</evidence>
<protein>
    <recommendedName>
        <fullName evidence="3 14">Mitochondrial import inner membrane translocase subunit TIM50</fullName>
    </recommendedName>
</protein>
<gene>
    <name evidence="17" type="ORF">AOQ84DRAFT_432179</name>
</gene>
<evidence type="ECO:0000313" key="18">
    <source>
        <dbReference type="Proteomes" id="UP000250140"/>
    </source>
</evidence>
<evidence type="ECO:0000256" key="3">
    <source>
        <dbReference type="ARBA" id="ARBA00020799"/>
    </source>
</evidence>
<sequence length="589" mass="65315">MLSRAATRAFKPRPTLSPFPAASTSQWIRQYANRPPKKPSSFESERNKTPNRDRTWKPSQPLNLNLGKTAYSGWKEESKGKKTDYSKEQAEVDAGASPERNTGAQYGGAGSGVTERVTAESGPQETYSKSQEEFDSPQTPQSNATTAGHGSSQPLPDLRQGIPSTFDAEFGAAAAETKPAPRSVNVSEDAEREPSPAAGGVGGGREGSELPKSAYETSVDRRRNRVANYSYLMGAILGVVGAVYLGRDWENEEEERAHPEAPSGWGLMLMYDRARARLASQMGYYTEPTFPKLLPDMDPAPPYTLVLSLEDLLVHSEWTREHGWRTAKRPGVDYFLRYLSQYYELVIFTSLPSTSADPVIRKLDPFRVVMWPLFREATRYEKGEYIKDLSYLNRDLSKTILIDTKAAHAKLQPENAIILPPWTGQPNDRNLVSLIPFLEYIATMGITDVRKALASFEGTDIATEFARREAKAREAFNAQLAAERAKRPKHSASSWLMGALGLKGSGAGGGAGGLVVGEQSAAEGFEQGKMLSDQIRERGMKQYEAMEKEIRENGEKWLREMAEEEKKLQEEQMKSMKSGMVGWFGGKKE</sequence>
<keyword evidence="5" id="KW-0812">Transmembrane</keyword>
<comment type="function">
    <text evidence="13">Essential component of the TIM23 complex, a complex that mediates the translocation of transit peptide-containing proteins across the mitochondrial inner membrane. Required to direct preproteins in transit and direct them to the channel protein TIM23, and possibly facilitates transfer of the translocating proteins from the TOM complex to the TIM23 complex.</text>
</comment>
<dbReference type="OrthoDB" id="287041at2759"/>
<evidence type="ECO:0000256" key="5">
    <source>
        <dbReference type="ARBA" id="ARBA00022692"/>
    </source>
</evidence>
<keyword evidence="10 14" id="KW-0811">Translocation</keyword>
<dbReference type="FunFam" id="3.40.50.1000:FF:000019">
    <property type="entry name" value="Mitochondrial import inner membrane translocase subunit TIM50"/>
    <property type="match status" value="1"/>
</dbReference>
<dbReference type="GO" id="GO:0005744">
    <property type="term" value="C:TIM23 mitochondrial import inner membrane translocase complex"/>
    <property type="evidence" value="ECO:0007669"/>
    <property type="project" value="UniProtKB-UniRule"/>
</dbReference>
<dbReference type="Proteomes" id="UP000250140">
    <property type="component" value="Unassembled WGS sequence"/>
</dbReference>
<evidence type="ECO:0000256" key="1">
    <source>
        <dbReference type="ARBA" id="ARBA00004434"/>
    </source>
</evidence>
<dbReference type="PROSITE" id="PS50969">
    <property type="entry name" value="FCP1"/>
    <property type="match status" value="1"/>
</dbReference>
<evidence type="ECO:0000256" key="7">
    <source>
        <dbReference type="ARBA" id="ARBA00022927"/>
    </source>
</evidence>
<evidence type="ECO:0000256" key="11">
    <source>
        <dbReference type="ARBA" id="ARBA00023128"/>
    </source>
</evidence>
<dbReference type="AlphaFoldDB" id="A0A8E2JS03"/>
<feature type="compositionally biased region" description="Basic and acidic residues" evidence="15">
    <location>
        <begin position="74"/>
        <end position="90"/>
    </location>
</feature>
<keyword evidence="7 14" id="KW-0653">Protein transport</keyword>
<evidence type="ECO:0000256" key="14">
    <source>
        <dbReference type="RuleBase" id="RU365079"/>
    </source>
</evidence>
<feature type="region of interest" description="Disordered" evidence="15">
    <location>
        <begin position="568"/>
        <end position="589"/>
    </location>
</feature>
<feature type="domain" description="FCP1 homology" evidence="16">
    <location>
        <begin position="298"/>
        <end position="441"/>
    </location>
</feature>
<evidence type="ECO:0000256" key="10">
    <source>
        <dbReference type="ARBA" id="ARBA00023010"/>
    </source>
</evidence>
<reference evidence="17 18" key="1">
    <citation type="journal article" date="2016" name="Nat. Commun.">
        <title>Ectomycorrhizal ecology is imprinted in the genome of the dominant symbiotic fungus Cenococcum geophilum.</title>
        <authorList>
            <consortium name="DOE Joint Genome Institute"/>
            <person name="Peter M."/>
            <person name="Kohler A."/>
            <person name="Ohm R.A."/>
            <person name="Kuo A."/>
            <person name="Krutzmann J."/>
            <person name="Morin E."/>
            <person name="Arend M."/>
            <person name="Barry K.W."/>
            <person name="Binder M."/>
            <person name="Choi C."/>
            <person name="Clum A."/>
            <person name="Copeland A."/>
            <person name="Grisel N."/>
            <person name="Haridas S."/>
            <person name="Kipfer T."/>
            <person name="LaButti K."/>
            <person name="Lindquist E."/>
            <person name="Lipzen A."/>
            <person name="Maire R."/>
            <person name="Meier B."/>
            <person name="Mihaltcheva S."/>
            <person name="Molinier V."/>
            <person name="Murat C."/>
            <person name="Poggeler S."/>
            <person name="Quandt C.A."/>
            <person name="Sperisen C."/>
            <person name="Tritt A."/>
            <person name="Tisserant E."/>
            <person name="Crous P.W."/>
            <person name="Henrissat B."/>
            <person name="Nehls U."/>
            <person name="Egli S."/>
            <person name="Spatafora J.W."/>
            <person name="Grigoriev I.V."/>
            <person name="Martin F.M."/>
        </authorList>
    </citation>
    <scope>NUCLEOTIDE SEQUENCE [LARGE SCALE GENOMIC DNA]</scope>
    <source>
        <strain evidence="17 18">CBS 207.34</strain>
    </source>
</reference>
<keyword evidence="18" id="KW-1185">Reference proteome</keyword>
<dbReference type="InterPro" id="IPR036412">
    <property type="entry name" value="HAD-like_sf"/>
</dbReference>
<keyword evidence="9" id="KW-1133">Transmembrane helix</keyword>
<evidence type="ECO:0000256" key="6">
    <source>
        <dbReference type="ARBA" id="ARBA00022792"/>
    </source>
</evidence>
<evidence type="ECO:0000256" key="9">
    <source>
        <dbReference type="ARBA" id="ARBA00022989"/>
    </source>
</evidence>
<keyword evidence="4 14" id="KW-0813">Transport</keyword>
<evidence type="ECO:0000256" key="15">
    <source>
        <dbReference type="SAM" id="MobiDB-lite"/>
    </source>
</evidence>
<keyword evidence="8 14" id="KW-0809">Transit peptide</keyword>
<feature type="compositionally biased region" description="Polar residues" evidence="15">
    <location>
        <begin position="136"/>
        <end position="154"/>
    </location>
</feature>
<keyword evidence="12" id="KW-0472">Membrane</keyword>
<keyword evidence="11 14" id="KW-0496">Mitochondrion</keyword>
<accession>A0A8E2JS03</accession>
<evidence type="ECO:0000256" key="2">
    <source>
        <dbReference type="ARBA" id="ARBA00006344"/>
    </source>
</evidence>
<dbReference type="SMART" id="SM00577">
    <property type="entry name" value="CPDc"/>
    <property type="match status" value="1"/>
</dbReference>
<feature type="compositionally biased region" description="Basic and acidic residues" evidence="15">
    <location>
        <begin position="43"/>
        <end position="56"/>
    </location>
</feature>
<comment type="subunit">
    <text evidence="14">Component of the TIM23 complex.</text>
</comment>
<evidence type="ECO:0000256" key="13">
    <source>
        <dbReference type="ARBA" id="ARBA00059797"/>
    </source>
</evidence>
<dbReference type="GO" id="GO:0015031">
    <property type="term" value="P:protein transport"/>
    <property type="evidence" value="ECO:0007669"/>
    <property type="project" value="UniProtKB-KW"/>
</dbReference>
<evidence type="ECO:0000313" key="17">
    <source>
        <dbReference type="EMBL" id="OCL07379.1"/>
    </source>
</evidence>
<dbReference type="SUPFAM" id="SSF56784">
    <property type="entry name" value="HAD-like"/>
    <property type="match status" value="1"/>
</dbReference>
<evidence type="ECO:0000256" key="8">
    <source>
        <dbReference type="ARBA" id="ARBA00022946"/>
    </source>
</evidence>
<dbReference type="Gene3D" id="3.40.50.1000">
    <property type="entry name" value="HAD superfamily/HAD-like"/>
    <property type="match status" value="1"/>
</dbReference>
<dbReference type="PANTHER" id="PTHR12210">
    <property type="entry name" value="DULLARD PROTEIN PHOSPHATASE"/>
    <property type="match status" value="1"/>
</dbReference>
<keyword evidence="6" id="KW-0999">Mitochondrion inner membrane</keyword>
<dbReference type="InterPro" id="IPR004274">
    <property type="entry name" value="FCP1_dom"/>
</dbReference>
<organism evidence="17 18">
    <name type="scientific">Glonium stellatum</name>
    <dbReference type="NCBI Taxonomy" id="574774"/>
    <lineage>
        <taxon>Eukaryota</taxon>
        <taxon>Fungi</taxon>
        <taxon>Dikarya</taxon>
        <taxon>Ascomycota</taxon>
        <taxon>Pezizomycotina</taxon>
        <taxon>Dothideomycetes</taxon>
        <taxon>Pleosporomycetidae</taxon>
        <taxon>Gloniales</taxon>
        <taxon>Gloniaceae</taxon>
        <taxon>Glonium</taxon>
    </lineage>
</organism>
<dbReference type="EMBL" id="KV749882">
    <property type="protein sequence ID" value="OCL07379.1"/>
    <property type="molecule type" value="Genomic_DNA"/>
</dbReference>